<dbReference type="InterPro" id="IPR050738">
    <property type="entry name" value="Sulfatase"/>
</dbReference>
<dbReference type="InterPro" id="IPR000917">
    <property type="entry name" value="Sulfatase_N"/>
</dbReference>
<dbReference type="PROSITE" id="PS00149">
    <property type="entry name" value="SULFATASE_2"/>
    <property type="match status" value="1"/>
</dbReference>
<dbReference type="GO" id="GO:0004065">
    <property type="term" value="F:arylsulfatase activity"/>
    <property type="evidence" value="ECO:0007669"/>
    <property type="project" value="TreeGrafter"/>
</dbReference>
<evidence type="ECO:0000256" key="4">
    <source>
        <dbReference type="ARBA" id="ARBA00022837"/>
    </source>
</evidence>
<keyword evidence="5" id="KW-0732">Signal</keyword>
<sequence>MRSVKFAKRLLFSALVFSMIGNASASEGVASRSPNVIIIVTDDHGYVDLGAYGLSGDIRTPHLDALAKGGALMTQGYVTAPQCIPSRAGIVTGRYQTRFGLDENHRAPLDLKEVTIAERMREAGYATGFVGKWHLEPNRNSRFWMERDWSEGLKQKNPRVPEGLRRPYLPVSRGFTDVYDGTMNTYLRNFDLEGNDLPLEREVDQETFRVDKQSEAALAFIKRHKDEPFFLYLAYYAPHVPIEVVKKHFDRFPGDMPERRRWALASIAAIDDGVGAIVEALREYGIEDDTIIFYFGDNGAPLKIHMADDPFNKPGWDGSLNGPMVGEKGMISEGGIRVPYLVYWKNHIPAQVYEAPVLSLDSGATALALAGVETEPGEIDGVDLMPHLVGGNTKDPHETLYWRFWGQSAIREGKWKFYELENGVRMLFDMDSEAHETKNVLKRYPEIADRLQQKLERWRDAQQRPGFSNKFGREAAWYRHYFGVK</sequence>
<keyword evidence="8" id="KW-1185">Reference proteome</keyword>
<evidence type="ECO:0000256" key="1">
    <source>
        <dbReference type="ARBA" id="ARBA00008779"/>
    </source>
</evidence>
<organism evidence="7 8">
    <name type="scientific">Pelagicoccus mobilis</name>
    <dbReference type="NCBI Taxonomy" id="415221"/>
    <lineage>
        <taxon>Bacteria</taxon>
        <taxon>Pseudomonadati</taxon>
        <taxon>Verrucomicrobiota</taxon>
        <taxon>Opitutia</taxon>
        <taxon>Puniceicoccales</taxon>
        <taxon>Pelagicoccaceae</taxon>
        <taxon>Pelagicoccus</taxon>
    </lineage>
</organism>
<comment type="caution">
    <text evidence="7">The sequence shown here is derived from an EMBL/GenBank/DDBJ whole genome shotgun (WGS) entry which is preliminary data.</text>
</comment>
<dbReference type="Proteomes" id="UP000617628">
    <property type="component" value="Unassembled WGS sequence"/>
</dbReference>
<dbReference type="InterPro" id="IPR024607">
    <property type="entry name" value="Sulfatase_CS"/>
</dbReference>
<protein>
    <submittedName>
        <fullName evidence="7">Sulfatase-like hydrolase/transferase</fullName>
    </submittedName>
</protein>
<keyword evidence="2" id="KW-0479">Metal-binding</keyword>
<gene>
    <name evidence="7" type="ORF">JIN87_22365</name>
</gene>
<dbReference type="Pfam" id="PF00884">
    <property type="entry name" value="Sulfatase"/>
    <property type="match status" value="1"/>
</dbReference>
<dbReference type="RefSeq" id="WP_200357861.1">
    <property type="nucleotide sequence ID" value="NZ_JAENIL010000053.1"/>
</dbReference>
<name>A0A934RZL1_9BACT</name>
<dbReference type="AlphaFoldDB" id="A0A934RZL1"/>
<feature type="chain" id="PRO_5036912770" evidence="5">
    <location>
        <begin position="26"/>
        <end position="485"/>
    </location>
</feature>
<dbReference type="SUPFAM" id="SSF53649">
    <property type="entry name" value="Alkaline phosphatase-like"/>
    <property type="match status" value="1"/>
</dbReference>
<dbReference type="PANTHER" id="PTHR42693">
    <property type="entry name" value="ARYLSULFATASE FAMILY MEMBER"/>
    <property type="match status" value="1"/>
</dbReference>
<dbReference type="PANTHER" id="PTHR42693:SF53">
    <property type="entry name" value="ENDO-4-O-SULFATASE"/>
    <property type="match status" value="1"/>
</dbReference>
<dbReference type="InterPro" id="IPR017850">
    <property type="entry name" value="Alkaline_phosphatase_core_sf"/>
</dbReference>
<evidence type="ECO:0000313" key="8">
    <source>
        <dbReference type="Proteomes" id="UP000617628"/>
    </source>
</evidence>
<reference evidence="7" key="1">
    <citation type="submission" date="2021-01" db="EMBL/GenBank/DDBJ databases">
        <title>Modified the classification status of verrucomicrobia.</title>
        <authorList>
            <person name="Feng X."/>
        </authorList>
    </citation>
    <scope>NUCLEOTIDE SEQUENCE</scope>
    <source>
        <strain evidence="7">KCTC 13126</strain>
    </source>
</reference>
<feature type="signal peptide" evidence="5">
    <location>
        <begin position="1"/>
        <end position="25"/>
    </location>
</feature>
<evidence type="ECO:0000313" key="7">
    <source>
        <dbReference type="EMBL" id="MBK1879647.1"/>
    </source>
</evidence>
<dbReference type="Gene3D" id="3.40.720.10">
    <property type="entry name" value="Alkaline Phosphatase, subunit A"/>
    <property type="match status" value="1"/>
</dbReference>
<evidence type="ECO:0000256" key="3">
    <source>
        <dbReference type="ARBA" id="ARBA00022801"/>
    </source>
</evidence>
<keyword evidence="3 7" id="KW-0378">Hydrolase</keyword>
<proteinExistence type="inferred from homology"/>
<feature type="domain" description="Sulfatase N-terminal" evidence="6">
    <location>
        <begin position="34"/>
        <end position="372"/>
    </location>
</feature>
<dbReference type="Gene3D" id="3.30.1120.10">
    <property type="match status" value="1"/>
</dbReference>
<evidence type="ECO:0000256" key="2">
    <source>
        <dbReference type="ARBA" id="ARBA00022723"/>
    </source>
</evidence>
<dbReference type="EMBL" id="JAENIL010000053">
    <property type="protein sequence ID" value="MBK1879647.1"/>
    <property type="molecule type" value="Genomic_DNA"/>
</dbReference>
<evidence type="ECO:0000256" key="5">
    <source>
        <dbReference type="SAM" id="SignalP"/>
    </source>
</evidence>
<accession>A0A934RZL1</accession>
<comment type="similarity">
    <text evidence="1">Belongs to the sulfatase family.</text>
</comment>
<dbReference type="GO" id="GO:0046872">
    <property type="term" value="F:metal ion binding"/>
    <property type="evidence" value="ECO:0007669"/>
    <property type="project" value="UniProtKB-KW"/>
</dbReference>
<keyword evidence="4" id="KW-0106">Calcium</keyword>
<evidence type="ECO:0000259" key="6">
    <source>
        <dbReference type="Pfam" id="PF00884"/>
    </source>
</evidence>